<accession>A0A5B9R621</accession>
<dbReference type="SUPFAM" id="SSF54909">
    <property type="entry name" value="Dimeric alpha+beta barrel"/>
    <property type="match status" value="1"/>
</dbReference>
<dbReference type="GO" id="GO:0004392">
    <property type="term" value="F:heme oxygenase (decyclizing) activity"/>
    <property type="evidence" value="ECO:0007669"/>
    <property type="project" value="UniProtKB-EC"/>
</dbReference>
<dbReference type="PANTHER" id="PTHR34474:SF2">
    <property type="entry name" value="SIGNAL TRANSDUCTION PROTEIN TRAP"/>
    <property type="match status" value="1"/>
</dbReference>
<dbReference type="RefSeq" id="WP_084426912.1">
    <property type="nucleotide sequence ID" value="NZ_CP042914.1"/>
</dbReference>
<organism evidence="2 3">
    <name type="scientific">Roseimaritima ulvae</name>
    <dbReference type="NCBI Taxonomy" id="980254"/>
    <lineage>
        <taxon>Bacteria</taxon>
        <taxon>Pseudomonadati</taxon>
        <taxon>Planctomycetota</taxon>
        <taxon>Planctomycetia</taxon>
        <taxon>Pirellulales</taxon>
        <taxon>Pirellulaceae</taxon>
        <taxon>Roseimaritima</taxon>
    </lineage>
</organism>
<name>A0A5B9R621_9BACT</name>
<dbReference type="EMBL" id="CP042914">
    <property type="protein sequence ID" value="QEG41683.1"/>
    <property type="molecule type" value="Genomic_DNA"/>
</dbReference>
<protein>
    <submittedName>
        <fullName evidence="2">Heme-degrading monooxygenase HmoB</fullName>
        <ecNumber evidence="2">1.14.14.18</ecNumber>
    </submittedName>
</protein>
<evidence type="ECO:0000313" key="2">
    <source>
        <dbReference type="EMBL" id="QEG41683.1"/>
    </source>
</evidence>
<keyword evidence="3" id="KW-1185">Reference proteome</keyword>
<dbReference type="PANTHER" id="PTHR34474">
    <property type="entry name" value="SIGNAL TRANSDUCTION PROTEIN TRAP"/>
    <property type="match status" value="1"/>
</dbReference>
<evidence type="ECO:0000259" key="1">
    <source>
        <dbReference type="PROSITE" id="PS51725"/>
    </source>
</evidence>
<dbReference type="AlphaFoldDB" id="A0A5B9R621"/>
<dbReference type="Gene3D" id="3.30.70.100">
    <property type="match status" value="1"/>
</dbReference>
<gene>
    <name evidence="2" type="primary">mhuD</name>
    <name evidence="2" type="ORF">UC8_37090</name>
</gene>
<dbReference type="OrthoDB" id="9798115at2"/>
<dbReference type="EC" id="1.14.14.18" evidence="2"/>
<keyword evidence="2" id="KW-0503">Monooxygenase</keyword>
<dbReference type="Proteomes" id="UP000325286">
    <property type="component" value="Chromosome"/>
</dbReference>
<dbReference type="InterPro" id="IPR011008">
    <property type="entry name" value="Dimeric_a/b-barrel"/>
</dbReference>
<feature type="domain" description="ABM" evidence="1">
    <location>
        <begin position="21"/>
        <end position="111"/>
    </location>
</feature>
<dbReference type="Pfam" id="PF03992">
    <property type="entry name" value="ABM"/>
    <property type="match status" value="1"/>
</dbReference>
<proteinExistence type="predicted"/>
<evidence type="ECO:0000313" key="3">
    <source>
        <dbReference type="Proteomes" id="UP000325286"/>
    </source>
</evidence>
<dbReference type="InterPro" id="IPR007138">
    <property type="entry name" value="ABM_dom"/>
</dbReference>
<dbReference type="InterPro" id="IPR050404">
    <property type="entry name" value="Heme-degrading_MO"/>
</dbReference>
<dbReference type="PROSITE" id="PS51725">
    <property type="entry name" value="ABM"/>
    <property type="match status" value="1"/>
</dbReference>
<reference evidence="2 3" key="1">
    <citation type="submission" date="2019-08" db="EMBL/GenBank/DDBJ databases">
        <title>Deep-cultivation of Planctomycetes and their phenomic and genomic characterization uncovers novel biology.</title>
        <authorList>
            <person name="Wiegand S."/>
            <person name="Jogler M."/>
            <person name="Boedeker C."/>
            <person name="Pinto D."/>
            <person name="Vollmers J."/>
            <person name="Rivas-Marin E."/>
            <person name="Kohn T."/>
            <person name="Peeters S.H."/>
            <person name="Heuer A."/>
            <person name="Rast P."/>
            <person name="Oberbeckmann S."/>
            <person name="Bunk B."/>
            <person name="Jeske O."/>
            <person name="Meyerdierks A."/>
            <person name="Storesund J.E."/>
            <person name="Kallscheuer N."/>
            <person name="Luecker S."/>
            <person name="Lage O.M."/>
            <person name="Pohl T."/>
            <person name="Merkel B.J."/>
            <person name="Hornburger P."/>
            <person name="Mueller R.-W."/>
            <person name="Bruemmer F."/>
            <person name="Labrenz M."/>
            <person name="Spormann A.M."/>
            <person name="Op den Camp H."/>
            <person name="Overmann J."/>
            <person name="Amann R."/>
            <person name="Jetten M.S.M."/>
            <person name="Mascher T."/>
            <person name="Medema M.H."/>
            <person name="Devos D.P."/>
            <person name="Kaster A.-K."/>
            <person name="Ovreas L."/>
            <person name="Rohde M."/>
            <person name="Galperin M.Y."/>
            <person name="Jogler C."/>
        </authorList>
    </citation>
    <scope>NUCLEOTIDE SEQUENCE [LARGE SCALE GENOMIC DNA]</scope>
    <source>
        <strain evidence="2 3">UC8</strain>
    </source>
</reference>
<keyword evidence="2" id="KW-0560">Oxidoreductase</keyword>
<dbReference type="KEGG" id="rul:UC8_37090"/>
<sequence>MKASQAIWPSFVGEPMVGSMHVVISQFVVANDMEEEVRQAFRDRPHLVDDAPGFVRMEVVCPVEEPAKFWLMTYWEDAESFQSWHRSHKYQDSHMGIPKGLKLVPGQNKIFQFNHICS</sequence>